<protein>
    <submittedName>
        <fullName evidence="2">Uncharacterized protein</fullName>
    </submittedName>
</protein>
<evidence type="ECO:0000313" key="1">
    <source>
        <dbReference type="Proteomes" id="UP000887579"/>
    </source>
</evidence>
<evidence type="ECO:0000313" key="2">
    <source>
        <dbReference type="WBParaSite" id="ES5_v2.g12602.t1"/>
    </source>
</evidence>
<name>A0AC34F666_9BILA</name>
<organism evidence="1 2">
    <name type="scientific">Panagrolaimus sp. ES5</name>
    <dbReference type="NCBI Taxonomy" id="591445"/>
    <lineage>
        <taxon>Eukaryota</taxon>
        <taxon>Metazoa</taxon>
        <taxon>Ecdysozoa</taxon>
        <taxon>Nematoda</taxon>
        <taxon>Chromadorea</taxon>
        <taxon>Rhabditida</taxon>
        <taxon>Tylenchina</taxon>
        <taxon>Panagrolaimomorpha</taxon>
        <taxon>Panagrolaimoidea</taxon>
        <taxon>Panagrolaimidae</taxon>
        <taxon>Panagrolaimus</taxon>
    </lineage>
</organism>
<dbReference type="WBParaSite" id="ES5_v2.g12602.t1">
    <property type="protein sequence ID" value="ES5_v2.g12602.t1"/>
    <property type="gene ID" value="ES5_v2.g12602"/>
</dbReference>
<accession>A0AC34F666</accession>
<dbReference type="Proteomes" id="UP000887579">
    <property type="component" value="Unplaced"/>
</dbReference>
<reference evidence="2" key="1">
    <citation type="submission" date="2022-11" db="UniProtKB">
        <authorList>
            <consortium name="WormBaseParasite"/>
        </authorList>
    </citation>
    <scope>IDENTIFICATION</scope>
</reference>
<proteinExistence type="predicted"/>
<sequence>MLKFAVGNWVESIYGGSKDFSGENISESETENVLHHSLVHQGFKPRFASIRHRRRCESAAPSLAGHRRSLASVSTSTPAPPSSQSVILRNSNNGASTLTVRVRPSSRNSSILGVDDAPSPATSSAYSNATARSSLILPSSASSSSHYYQSYPQSHQRDQQRFLNASPYDTTATLIPNSSTPIISPTLGGNESPRIWRSPNHTTTMIINDQNSQNTSLFSKF</sequence>